<evidence type="ECO:0000256" key="2">
    <source>
        <dbReference type="HAMAP-Rule" id="MF_01139"/>
    </source>
</evidence>
<evidence type="ECO:0000313" key="3">
    <source>
        <dbReference type="EMBL" id="HIU37628.1"/>
    </source>
</evidence>
<dbReference type="AlphaFoldDB" id="A0A9D1IHX0"/>
<evidence type="ECO:0000256" key="1">
    <source>
        <dbReference type="ARBA" id="ARBA00022679"/>
    </source>
</evidence>
<comment type="similarity">
    <text evidence="2">Belongs to the UPP synthase family.</text>
</comment>
<dbReference type="FunFam" id="3.40.1180.10:FF:000001">
    <property type="entry name" value="(2E,6E)-farnesyl-diphosphate-specific ditrans,polycis-undecaprenyl-diphosphate synthase"/>
    <property type="match status" value="1"/>
</dbReference>
<dbReference type="Gene3D" id="3.40.1180.10">
    <property type="entry name" value="Decaprenyl diphosphate synthase-like"/>
    <property type="match status" value="1"/>
</dbReference>
<dbReference type="GO" id="GO:0008834">
    <property type="term" value="F:ditrans,polycis-undecaprenyl-diphosphate synthase [(2E,6E)-farnesyl-diphosphate specific] activity"/>
    <property type="evidence" value="ECO:0007669"/>
    <property type="project" value="TreeGrafter"/>
</dbReference>
<dbReference type="SUPFAM" id="SSF64005">
    <property type="entry name" value="Undecaprenyl diphosphate synthase"/>
    <property type="match status" value="1"/>
</dbReference>
<keyword evidence="1 2" id="KW-0808">Transferase</keyword>
<comment type="cofactor">
    <cofactor evidence="2">
        <name>Mg(2+)</name>
        <dbReference type="ChEBI" id="CHEBI:18420"/>
    </cofactor>
    <text evidence="2">Binds 2 magnesium ions per subunit.</text>
</comment>
<feature type="binding site" evidence="2">
    <location>
        <position position="20"/>
    </location>
    <ligand>
        <name>Mg(2+)</name>
        <dbReference type="ChEBI" id="CHEBI:18420"/>
    </ligand>
</feature>
<feature type="binding site" evidence="2">
    <location>
        <position position="207"/>
    </location>
    <ligand>
        <name>Mg(2+)</name>
        <dbReference type="ChEBI" id="CHEBI:18420"/>
    </ligand>
</feature>
<feature type="binding site" evidence="2">
    <location>
        <position position="69"/>
    </location>
    <ligand>
        <name>substrate</name>
    </ligand>
</feature>
<dbReference type="Pfam" id="PF01255">
    <property type="entry name" value="Prenyltransf"/>
    <property type="match status" value="1"/>
</dbReference>
<comment type="caution">
    <text evidence="3">The sequence shown here is derived from an EMBL/GenBank/DDBJ whole genome shotgun (WGS) entry which is preliminary data.</text>
</comment>
<feature type="binding site" evidence="2">
    <location>
        <position position="25"/>
    </location>
    <ligand>
        <name>substrate</name>
    </ligand>
</feature>
<dbReference type="InterPro" id="IPR036424">
    <property type="entry name" value="UPP_synth-like_sf"/>
</dbReference>
<reference evidence="3" key="1">
    <citation type="submission" date="2020-10" db="EMBL/GenBank/DDBJ databases">
        <authorList>
            <person name="Gilroy R."/>
        </authorList>
    </citation>
    <scope>NUCLEOTIDE SEQUENCE</scope>
    <source>
        <strain evidence="3">7463</strain>
    </source>
</reference>
<proteinExistence type="inferred from homology"/>
<organism evidence="3 4">
    <name type="scientific">Candidatus Aphodousia faecigallinarum</name>
    <dbReference type="NCBI Taxonomy" id="2840677"/>
    <lineage>
        <taxon>Bacteria</taxon>
        <taxon>Pseudomonadati</taxon>
        <taxon>Pseudomonadota</taxon>
        <taxon>Betaproteobacteria</taxon>
        <taxon>Burkholderiales</taxon>
        <taxon>Sutterellaceae</taxon>
        <taxon>Sutterellaceae incertae sedis</taxon>
        <taxon>Candidatus Aphodousia</taxon>
    </lineage>
</organism>
<protein>
    <recommendedName>
        <fullName evidence="2">Isoprenyl transferase</fullName>
        <ecNumber evidence="2">2.5.1.-</ecNumber>
    </recommendedName>
</protein>
<sequence>MKHTNQSGGGAPCHVAIIMDGNGRWAQRRLMPRAEGHRRGVQSVRRVIEAAAKKGIRYLTLFAFSSENWKRPAEEVNALMRLFATALKKEAQAMLEHGVRLRVAGDLSAFSEEIRESIRQSEAITAHCDAMVLTVCANYGGRWDIVQAFRNILLRDPSVALHPERITEELVDANLAFDWAPAVDLMIRTGGEQRISNFILWQAAYAELFASPTLWPDFGQADLEEALNWYAGRQRRFGMTGEQVQALGHGE</sequence>
<gene>
    <name evidence="3" type="primary">uppS</name>
    <name evidence="3" type="ORF">IAC56_05085</name>
</gene>
<feature type="binding site" evidence="2">
    <location>
        <begin position="65"/>
        <end position="67"/>
    </location>
    <ligand>
        <name>substrate</name>
    </ligand>
</feature>
<dbReference type="Proteomes" id="UP000824083">
    <property type="component" value="Unassembled WGS sequence"/>
</dbReference>
<comment type="subunit">
    <text evidence="2">Homodimer.</text>
</comment>
<dbReference type="EMBL" id="DVMY01000082">
    <property type="protein sequence ID" value="HIU37628.1"/>
    <property type="molecule type" value="Genomic_DNA"/>
</dbReference>
<feature type="binding site" evidence="2">
    <location>
        <begin position="21"/>
        <end position="24"/>
    </location>
    <ligand>
        <name>substrate</name>
    </ligand>
</feature>
<feature type="active site" description="Proton acceptor" evidence="2">
    <location>
        <position position="68"/>
    </location>
</feature>
<dbReference type="HAMAP" id="MF_01139">
    <property type="entry name" value="ISPT"/>
    <property type="match status" value="1"/>
</dbReference>
<feature type="binding site" evidence="2">
    <location>
        <begin position="194"/>
        <end position="196"/>
    </location>
    <ligand>
        <name>substrate</name>
    </ligand>
</feature>
<dbReference type="GO" id="GO:0005829">
    <property type="term" value="C:cytosol"/>
    <property type="evidence" value="ECO:0007669"/>
    <property type="project" value="TreeGrafter"/>
</dbReference>
<keyword evidence="2" id="KW-0479">Metal-binding</keyword>
<keyword evidence="2" id="KW-0460">Magnesium</keyword>
<dbReference type="CDD" id="cd00475">
    <property type="entry name" value="Cis_IPPS"/>
    <property type="match status" value="1"/>
</dbReference>
<dbReference type="GO" id="GO:0016094">
    <property type="term" value="P:polyprenol biosynthetic process"/>
    <property type="evidence" value="ECO:0007669"/>
    <property type="project" value="TreeGrafter"/>
</dbReference>
<evidence type="ECO:0000313" key="4">
    <source>
        <dbReference type="Proteomes" id="UP000824083"/>
    </source>
</evidence>
<dbReference type="EC" id="2.5.1.-" evidence="2"/>
<feature type="active site" evidence="2">
    <location>
        <position position="20"/>
    </location>
</feature>
<dbReference type="GO" id="GO:0000287">
    <property type="term" value="F:magnesium ion binding"/>
    <property type="evidence" value="ECO:0007669"/>
    <property type="project" value="UniProtKB-UniRule"/>
</dbReference>
<dbReference type="InterPro" id="IPR001441">
    <property type="entry name" value="UPP_synth-like"/>
</dbReference>
<name>A0A9D1IHX0_9BURK</name>
<reference evidence="3" key="2">
    <citation type="journal article" date="2021" name="PeerJ">
        <title>Extensive microbial diversity within the chicken gut microbiome revealed by metagenomics and culture.</title>
        <authorList>
            <person name="Gilroy R."/>
            <person name="Ravi A."/>
            <person name="Getino M."/>
            <person name="Pursley I."/>
            <person name="Horton D.L."/>
            <person name="Alikhan N.F."/>
            <person name="Baker D."/>
            <person name="Gharbi K."/>
            <person name="Hall N."/>
            <person name="Watson M."/>
            <person name="Adriaenssens E.M."/>
            <person name="Foster-Nyarko E."/>
            <person name="Jarju S."/>
            <person name="Secka A."/>
            <person name="Antonio M."/>
            <person name="Oren A."/>
            <person name="Chaudhuri R.R."/>
            <person name="La Ragione R."/>
            <person name="Hildebrand F."/>
            <person name="Pallen M.J."/>
        </authorList>
    </citation>
    <scope>NUCLEOTIDE SEQUENCE</scope>
    <source>
        <strain evidence="3">7463</strain>
    </source>
</reference>
<dbReference type="PANTHER" id="PTHR10291:SF0">
    <property type="entry name" value="DEHYDRODOLICHYL DIPHOSPHATE SYNTHASE 2"/>
    <property type="match status" value="1"/>
</dbReference>
<dbReference type="PANTHER" id="PTHR10291">
    <property type="entry name" value="DEHYDRODOLICHYL DIPHOSPHATE SYNTHASE FAMILY MEMBER"/>
    <property type="match status" value="1"/>
</dbReference>
<feature type="binding site" evidence="2">
    <location>
        <position position="188"/>
    </location>
    <ligand>
        <name>substrate</name>
    </ligand>
</feature>
<feature type="binding site" evidence="2">
    <location>
        <position position="37"/>
    </location>
    <ligand>
        <name>substrate</name>
    </ligand>
</feature>
<feature type="binding site" evidence="2">
    <location>
        <position position="71"/>
    </location>
    <ligand>
        <name>substrate</name>
    </ligand>
</feature>
<feature type="binding site" evidence="2">
    <location>
        <position position="33"/>
    </location>
    <ligand>
        <name>substrate</name>
    </ligand>
</feature>
<accession>A0A9D1IHX0</accession>
<comment type="function">
    <text evidence="2">Catalyzes the condensation of isopentenyl diphosphate (IPP) with allylic pyrophosphates generating different type of terpenoids.</text>
</comment>
<dbReference type="NCBIfam" id="TIGR00055">
    <property type="entry name" value="uppS"/>
    <property type="match status" value="1"/>
</dbReference>